<accession>A0A4D4L794</accession>
<comment type="caution">
    <text evidence="2">The sequence shown here is derived from an EMBL/GenBank/DDBJ whole genome shotgun (WGS) entry which is preliminary data.</text>
</comment>
<evidence type="ECO:0000313" key="2">
    <source>
        <dbReference type="EMBL" id="GDY57052.1"/>
    </source>
</evidence>
<evidence type="ECO:0000256" key="1">
    <source>
        <dbReference type="SAM" id="MobiDB-lite"/>
    </source>
</evidence>
<dbReference type="Proteomes" id="UP000301309">
    <property type="component" value="Unassembled WGS sequence"/>
</dbReference>
<dbReference type="AlphaFoldDB" id="A0A4D4L794"/>
<proteinExistence type="predicted"/>
<keyword evidence="3" id="KW-1185">Reference proteome</keyword>
<protein>
    <submittedName>
        <fullName evidence="2">Uncharacterized protein</fullName>
    </submittedName>
</protein>
<feature type="compositionally biased region" description="Basic and acidic residues" evidence="1">
    <location>
        <begin position="107"/>
        <end position="121"/>
    </location>
</feature>
<feature type="region of interest" description="Disordered" evidence="1">
    <location>
        <begin position="106"/>
        <end position="128"/>
    </location>
</feature>
<organism evidence="2 3">
    <name type="scientific">Streptomyces violaceusniger</name>
    <dbReference type="NCBI Taxonomy" id="68280"/>
    <lineage>
        <taxon>Bacteria</taxon>
        <taxon>Bacillati</taxon>
        <taxon>Actinomycetota</taxon>
        <taxon>Actinomycetes</taxon>
        <taxon>Kitasatosporales</taxon>
        <taxon>Streptomycetaceae</taxon>
        <taxon>Streptomyces</taxon>
        <taxon>Streptomyces violaceusniger group</taxon>
    </lineage>
</organism>
<sequence>MLAETPAWRATSARVTMRGTPSGGLWVKRFDAWPSSVAWPYGLTLNPQRKCCPEPSKRFNTASMSLDAPAPTAAAAILPEPPDPGVLPLCRPVGPDAHWQRYVPVMSRDHRGKGSTDDRILRQAGVRA</sequence>
<name>A0A4D4L794_STRVO</name>
<reference evidence="2 3" key="1">
    <citation type="journal article" date="2020" name="Int. J. Syst. Evol. Microbiol.">
        <title>Reclassification of Streptomyces castelarensis and Streptomyces sporoclivatus as later heterotypic synonyms of Streptomyces antimycoticus.</title>
        <authorList>
            <person name="Komaki H."/>
            <person name="Tamura T."/>
        </authorList>
    </citation>
    <scope>NUCLEOTIDE SEQUENCE [LARGE SCALE GENOMIC DNA]</scope>
    <source>
        <strain evidence="2 3">NBRC 13459</strain>
    </source>
</reference>
<gene>
    <name evidence="2" type="ORF">SVIO_076750</name>
</gene>
<dbReference type="EMBL" id="BJHW01000001">
    <property type="protein sequence ID" value="GDY57052.1"/>
    <property type="molecule type" value="Genomic_DNA"/>
</dbReference>
<evidence type="ECO:0000313" key="3">
    <source>
        <dbReference type="Proteomes" id="UP000301309"/>
    </source>
</evidence>